<feature type="non-terminal residue" evidence="1">
    <location>
        <position position="45"/>
    </location>
</feature>
<protein>
    <submittedName>
        <fullName evidence="1">Uncharacterized protein</fullName>
    </submittedName>
</protein>
<evidence type="ECO:0000313" key="1">
    <source>
        <dbReference type="EMBL" id="KAL1376747.1"/>
    </source>
</evidence>
<proteinExistence type="predicted"/>
<keyword evidence="2" id="KW-1185">Reference proteome</keyword>
<reference evidence="1 2" key="1">
    <citation type="submission" date="2024-05" db="EMBL/GenBank/DDBJ databases">
        <title>Culex pipiens pipiens assembly and annotation.</title>
        <authorList>
            <person name="Alout H."/>
            <person name="Durand T."/>
        </authorList>
    </citation>
    <scope>NUCLEOTIDE SEQUENCE [LARGE SCALE GENOMIC DNA]</scope>
    <source>
        <strain evidence="1">HA-2024</strain>
        <tissue evidence="1">Whole body</tissue>
    </source>
</reference>
<comment type="caution">
    <text evidence="1">The sequence shown here is derived from an EMBL/GenBank/DDBJ whole genome shotgun (WGS) entry which is preliminary data.</text>
</comment>
<dbReference type="Proteomes" id="UP001562425">
    <property type="component" value="Unassembled WGS sequence"/>
</dbReference>
<feature type="non-terminal residue" evidence="1">
    <location>
        <position position="1"/>
    </location>
</feature>
<sequence length="45" mass="5109">GRNRISLTFDKARRGSYPRCGDSDGFGAYWADLLQLNSPFVCRLK</sequence>
<dbReference type="EMBL" id="JBEHCU010011427">
    <property type="protein sequence ID" value="KAL1376747.1"/>
    <property type="molecule type" value="Genomic_DNA"/>
</dbReference>
<accession>A0ABD1CK22</accession>
<organism evidence="1 2">
    <name type="scientific">Culex pipiens pipiens</name>
    <name type="common">Northern house mosquito</name>
    <dbReference type="NCBI Taxonomy" id="38569"/>
    <lineage>
        <taxon>Eukaryota</taxon>
        <taxon>Metazoa</taxon>
        <taxon>Ecdysozoa</taxon>
        <taxon>Arthropoda</taxon>
        <taxon>Hexapoda</taxon>
        <taxon>Insecta</taxon>
        <taxon>Pterygota</taxon>
        <taxon>Neoptera</taxon>
        <taxon>Endopterygota</taxon>
        <taxon>Diptera</taxon>
        <taxon>Nematocera</taxon>
        <taxon>Culicoidea</taxon>
        <taxon>Culicidae</taxon>
        <taxon>Culicinae</taxon>
        <taxon>Culicini</taxon>
        <taxon>Culex</taxon>
        <taxon>Culex</taxon>
    </lineage>
</organism>
<dbReference type="AlphaFoldDB" id="A0ABD1CK22"/>
<evidence type="ECO:0000313" key="2">
    <source>
        <dbReference type="Proteomes" id="UP001562425"/>
    </source>
</evidence>
<name>A0ABD1CK22_CULPP</name>
<gene>
    <name evidence="1" type="ORF">pipiens_020072</name>
</gene>